<organism evidence="2">
    <name type="scientific">Anguilla anguilla</name>
    <name type="common">European freshwater eel</name>
    <name type="synonym">Muraena anguilla</name>
    <dbReference type="NCBI Taxonomy" id="7936"/>
    <lineage>
        <taxon>Eukaryota</taxon>
        <taxon>Metazoa</taxon>
        <taxon>Chordata</taxon>
        <taxon>Craniata</taxon>
        <taxon>Vertebrata</taxon>
        <taxon>Euteleostomi</taxon>
        <taxon>Actinopterygii</taxon>
        <taxon>Neopterygii</taxon>
        <taxon>Teleostei</taxon>
        <taxon>Anguilliformes</taxon>
        <taxon>Anguillidae</taxon>
        <taxon>Anguilla</taxon>
    </lineage>
</organism>
<feature type="region of interest" description="Disordered" evidence="1">
    <location>
        <begin position="47"/>
        <end position="84"/>
    </location>
</feature>
<proteinExistence type="predicted"/>
<evidence type="ECO:0000256" key="1">
    <source>
        <dbReference type="SAM" id="MobiDB-lite"/>
    </source>
</evidence>
<reference evidence="2" key="2">
    <citation type="journal article" date="2015" name="Fish Shellfish Immunol.">
        <title>Early steps in the European eel (Anguilla anguilla)-Vibrio vulnificus interaction in the gills: Role of the RtxA13 toxin.</title>
        <authorList>
            <person name="Callol A."/>
            <person name="Pajuelo D."/>
            <person name="Ebbesson L."/>
            <person name="Teles M."/>
            <person name="MacKenzie S."/>
            <person name="Amaro C."/>
        </authorList>
    </citation>
    <scope>NUCLEOTIDE SEQUENCE</scope>
</reference>
<dbReference type="AlphaFoldDB" id="A0A0E9WZK0"/>
<dbReference type="EMBL" id="GBXM01013517">
    <property type="protein sequence ID" value="JAH95060.1"/>
    <property type="molecule type" value="Transcribed_RNA"/>
</dbReference>
<reference evidence="2" key="1">
    <citation type="submission" date="2014-11" db="EMBL/GenBank/DDBJ databases">
        <authorList>
            <person name="Amaro Gonzalez C."/>
        </authorList>
    </citation>
    <scope>NUCLEOTIDE SEQUENCE</scope>
</reference>
<accession>A0A0E9WZK0</accession>
<protein>
    <submittedName>
        <fullName evidence="2">Uncharacterized protein</fullName>
    </submittedName>
</protein>
<evidence type="ECO:0000313" key="2">
    <source>
        <dbReference type="EMBL" id="JAH95060.1"/>
    </source>
</evidence>
<sequence length="84" mass="9290">MKVGFARDFDAGTLHSNSEHVGILGLPDIALLWWLVETSILVFPSRGVQDEVSQSTEEEEGAEEQQDAPGTRVQGLPHPHALRW</sequence>
<feature type="compositionally biased region" description="Acidic residues" evidence="1">
    <location>
        <begin position="56"/>
        <end position="66"/>
    </location>
</feature>
<name>A0A0E9WZK0_ANGAN</name>